<dbReference type="CDD" id="cd00198">
    <property type="entry name" value="vWFA"/>
    <property type="match status" value="1"/>
</dbReference>
<dbReference type="EMBL" id="AP023367">
    <property type="protein sequence ID" value="BCJ93029.1"/>
    <property type="molecule type" value="Genomic_DNA"/>
</dbReference>
<reference evidence="1 2" key="1">
    <citation type="journal article" date="2016" name="Int. J. Syst. Evol. Microbiol.">
        <title>Descriptions of Anaerotaenia torta gen. nov., sp. nov. and Anaerocolumna cellulosilytica gen. nov., sp. nov. isolated from a methanogenic reactor of cattle waste.</title>
        <authorList>
            <person name="Uek A."/>
            <person name="Ohtaki Y."/>
            <person name="Kaku N."/>
            <person name="Ueki K."/>
        </authorList>
    </citation>
    <scope>NUCLEOTIDE SEQUENCE [LARGE SCALE GENOMIC DNA]</scope>
    <source>
        <strain evidence="1 2">SN021</strain>
    </source>
</reference>
<dbReference type="Gene3D" id="3.40.50.410">
    <property type="entry name" value="von Willebrand factor, type A domain"/>
    <property type="match status" value="1"/>
</dbReference>
<dbReference type="Gene3D" id="2.60.40.10">
    <property type="entry name" value="Immunoglobulins"/>
    <property type="match status" value="1"/>
</dbReference>
<evidence type="ECO:0000313" key="1">
    <source>
        <dbReference type="EMBL" id="BCJ93029.1"/>
    </source>
</evidence>
<gene>
    <name evidence="1" type="ORF">acsn021_05980</name>
</gene>
<dbReference type="InterPro" id="IPR036465">
    <property type="entry name" value="vWFA_dom_sf"/>
</dbReference>
<dbReference type="InterPro" id="IPR051266">
    <property type="entry name" value="CLCR"/>
</dbReference>
<dbReference type="AlphaFoldDB" id="A0A6S6QVB8"/>
<dbReference type="RefSeq" id="WP_184095367.1">
    <property type="nucleotide sequence ID" value="NZ_AP023367.1"/>
</dbReference>
<name>A0A6S6QVB8_9FIRM</name>
<dbReference type="Pfam" id="PF00092">
    <property type="entry name" value="VWA"/>
    <property type="match status" value="1"/>
</dbReference>
<organism evidence="1 2">
    <name type="scientific">Anaerocolumna cellulosilytica</name>
    <dbReference type="NCBI Taxonomy" id="433286"/>
    <lineage>
        <taxon>Bacteria</taxon>
        <taxon>Bacillati</taxon>
        <taxon>Bacillota</taxon>
        <taxon>Clostridia</taxon>
        <taxon>Lachnospirales</taxon>
        <taxon>Lachnospiraceae</taxon>
        <taxon>Anaerocolumna</taxon>
    </lineage>
</organism>
<evidence type="ECO:0000313" key="2">
    <source>
        <dbReference type="Proteomes" id="UP000515561"/>
    </source>
</evidence>
<dbReference type="SUPFAM" id="SSF53300">
    <property type="entry name" value="vWA-like"/>
    <property type="match status" value="1"/>
</dbReference>
<keyword evidence="2" id="KW-1185">Reference proteome</keyword>
<dbReference type="PANTHER" id="PTHR10579:SF43">
    <property type="entry name" value="ZINC FINGER (C3HC4-TYPE RING FINGER) FAMILY PROTEIN"/>
    <property type="match status" value="1"/>
</dbReference>
<dbReference type="PRINTS" id="PR00453">
    <property type="entry name" value="VWFADOMAIN"/>
</dbReference>
<dbReference type="PROSITE" id="PS50234">
    <property type="entry name" value="VWFA"/>
    <property type="match status" value="1"/>
</dbReference>
<dbReference type="InterPro" id="IPR002035">
    <property type="entry name" value="VWF_A"/>
</dbReference>
<dbReference type="SMART" id="SM00327">
    <property type="entry name" value="VWA"/>
    <property type="match status" value="1"/>
</dbReference>
<proteinExistence type="predicted"/>
<sequence>MNKHSNNYRFILSIFLVFTLLLHIPAYTFAKEYEDKKADYDIIFVLDVSASMKTTDKNRNSIEIIKMMIDMSTGGQNRIGYVAYNDTITTHFSLADVSNNALRSDLKQTIDKTEFSGYTDMGLGLKYATNLITKSEAIGNHPIIILLSDGETDLSGSKSGRTDKDSRKDIESSIKTATKNEIPIYTIGLTGDYNTNLDYLKDISDRTKAISYTATSPYQLVDIFNGILSENTSSVLTPVENQTATGTEQYMDIKVSDESLSELNIMLLSEGNITTEEVLTSSKDYSVISSRTYQLIKLYEPVMETIRIKIKADKGSTIRLSTLGVYDFSDMVTIPDTVTKGKSSKITFQFYDTRKKALVSDEKLYQNLNLDFYVKDLSSGEEIKYPAIAGADGYSFEPVLEKSGSYELRTSYKGDTIFGETKVIAFDVNNNPPIKVKDIDETFAKTKTARIYNMDELFTDDDNDLLTYSIVSNQGARMETLLTQNQLSITPLATGDTTIIIQARDTAGDTATASITVKTLPIWKYHYKITITISISAAILVITVITFCIIHYIRKRAAMPKPAFTGVLVGYFLSTKEDMEIPPLKWLLTDYPNKGLSLAKLLKSRGIDTTLPDAEKIWFSPKVGNSIELIHNTRDTILIGSRTVAKNTPVIIYPSDKIFIAFEDMTTELELRYKLQ</sequence>
<dbReference type="PANTHER" id="PTHR10579">
    <property type="entry name" value="CALCIUM-ACTIVATED CHLORIDE CHANNEL REGULATOR"/>
    <property type="match status" value="1"/>
</dbReference>
<dbReference type="Proteomes" id="UP000515561">
    <property type="component" value="Chromosome"/>
</dbReference>
<accession>A0A6S6QVB8</accession>
<dbReference type="InterPro" id="IPR013783">
    <property type="entry name" value="Ig-like_fold"/>
</dbReference>
<protein>
    <submittedName>
        <fullName evidence="1">Uncharacterized protein</fullName>
    </submittedName>
</protein>
<dbReference type="KEGG" id="acel:acsn021_05980"/>